<name>A0A329QSN0_9ACTN</name>
<reference evidence="2 3" key="1">
    <citation type="submission" date="2018-06" db="EMBL/GenBank/DDBJ databases">
        <title>Phytoactinopolyspora halophila sp. nov., a novel halophilic actinomycete isolated from a saline soil in China.</title>
        <authorList>
            <person name="Tang S.-K."/>
        </authorList>
    </citation>
    <scope>NUCLEOTIDE SEQUENCE [LARGE SCALE GENOMIC DNA]</scope>
    <source>
        <strain evidence="2 3">YIM 96934</strain>
    </source>
</reference>
<organism evidence="2 3">
    <name type="scientific">Phytoactinopolyspora halophila</name>
    <dbReference type="NCBI Taxonomy" id="1981511"/>
    <lineage>
        <taxon>Bacteria</taxon>
        <taxon>Bacillati</taxon>
        <taxon>Actinomycetota</taxon>
        <taxon>Actinomycetes</taxon>
        <taxon>Jiangellales</taxon>
        <taxon>Jiangellaceae</taxon>
        <taxon>Phytoactinopolyspora</taxon>
    </lineage>
</organism>
<gene>
    <name evidence="2" type="ORF">DPM12_10485</name>
</gene>
<evidence type="ECO:0000259" key="1">
    <source>
        <dbReference type="Pfam" id="PF17765"/>
    </source>
</evidence>
<accession>A0A329QSN0</accession>
<keyword evidence="3" id="KW-1185">Reference proteome</keyword>
<evidence type="ECO:0000313" key="2">
    <source>
        <dbReference type="EMBL" id="RAW14679.1"/>
    </source>
</evidence>
<sequence>MQRLIDWLEGTPVGVFDAAWTLMSWNRLYAELLGDPSGLAERDRNVVWQHFTGQVGRVTHTPERARSFEAAVVADLRATSARYPVDVGLRALLTELRDVSARFGHLWDSHVVGAHTTQTKTVHHPDVGTLELDCDVLAVPSGDLRVVVYSSAPNTEAAEKLGFLRGLGTPWTT</sequence>
<dbReference type="Gene3D" id="3.30.450.180">
    <property type="match status" value="1"/>
</dbReference>
<dbReference type="Pfam" id="PF17765">
    <property type="entry name" value="MLTR_LBD"/>
    <property type="match status" value="1"/>
</dbReference>
<dbReference type="InterPro" id="IPR041413">
    <property type="entry name" value="MLTR_LBD"/>
</dbReference>
<comment type="caution">
    <text evidence="2">The sequence shown here is derived from an EMBL/GenBank/DDBJ whole genome shotgun (WGS) entry which is preliminary data.</text>
</comment>
<protein>
    <recommendedName>
        <fullName evidence="1">MmyB-like transcription regulator ligand binding domain-containing protein</fullName>
    </recommendedName>
</protein>
<evidence type="ECO:0000313" key="3">
    <source>
        <dbReference type="Proteomes" id="UP000250462"/>
    </source>
</evidence>
<dbReference type="EMBL" id="QMIG01000008">
    <property type="protein sequence ID" value="RAW14679.1"/>
    <property type="molecule type" value="Genomic_DNA"/>
</dbReference>
<proteinExistence type="predicted"/>
<dbReference type="Proteomes" id="UP000250462">
    <property type="component" value="Unassembled WGS sequence"/>
</dbReference>
<feature type="domain" description="MmyB-like transcription regulator ligand binding" evidence="1">
    <location>
        <begin position="1"/>
        <end position="161"/>
    </location>
</feature>
<dbReference type="AlphaFoldDB" id="A0A329QSN0"/>
<dbReference type="PANTHER" id="PTHR35010:SF2">
    <property type="entry name" value="BLL4672 PROTEIN"/>
    <property type="match status" value="1"/>
</dbReference>
<dbReference type="PANTHER" id="PTHR35010">
    <property type="entry name" value="BLL4672 PROTEIN-RELATED"/>
    <property type="match status" value="1"/>
</dbReference>